<feature type="transmembrane region" description="Helical" evidence="1">
    <location>
        <begin position="190"/>
        <end position="213"/>
    </location>
</feature>
<evidence type="ECO:0000259" key="2">
    <source>
        <dbReference type="Pfam" id="PF01970"/>
    </source>
</evidence>
<dbReference type="EMBL" id="MSDQ01000033">
    <property type="protein sequence ID" value="OLO10481.1"/>
    <property type="molecule type" value="Genomic_DNA"/>
</dbReference>
<dbReference type="PANTHER" id="PTHR35342">
    <property type="entry name" value="TRICARBOXYLIC TRANSPORT PROTEIN"/>
    <property type="match status" value="1"/>
</dbReference>
<dbReference type="InterPro" id="IPR002823">
    <property type="entry name" value="DUF112_TM"/>
</dbReference>
<dbReference type="PANTHER" id="PTHR35342:SF5">
    <property type="entry name" value="TRICARBOXYLIC TRANSPORT PROTEIN"/>
    <property type="match status" value="1"/>
</dbReference>
<feature type="transmembrane region" description="Helical" evidence="1">
    <location>
        <begin position="106"/>
        <end position="129"/>
    </location>
</feature>
<keyword evidence="1" id="KW-0812">Transmembrane</keyword>
<dbReference type="Proteomes" id="UP000186806">
    <property type="component" value="Unassembled WGS sequence"/>
</dbReference>
<dbReference type="Pfam" id="PF01970">
    <property type="entry name" value="TctA"/>
    <property type="match status" value="1"/>
</dbReference>
<dbReference type="AlphaFoldDB" id="A0A1Q8T9X0"/>
<feature type="transmembrane region" description="Helical" evidence="1">
    <location>
        <begin position="391"/>
        <end position="410"/>
    </location>
</feature>
<protein>
    <submittedName>
        <fullName evidence="3">C4-dicarboxylate ABC transporter permease</fullName>
    </submittedName>
</protein>
<evidence type="ECO:0000313" key="3">
    <source>
        <dbReference type="EMBL" id="OLO10481.1"/>
    </source>
</evidence>
<feature type="transmembrane region" description="Helical" evidence="1">
    <location>
        <begin position="59"/>
        <end position="79"/>
    </location>
</feature>
<name>A0A1Q8T9X0_9GAMM</name>
<organism evidence="3 4">
    <name type="scientific">Chromohalobacter japonicus</name>
    <dbReference type="NCBI Taxonomy" id="223900"/>
    <lineage>
        <taxon>Bacteria</taxon>
        <taxon>Pseudomonadati</taxon>
        <taxon>Pseudomonadota</taxon>
        <taxon>Gammaproteobacteria</taxon>
        <taxon>Oceanospirillales</taxon>
        <taxon>Halomonadaceae</taxon>
        <taxon>Chromohalobacter</taxon>
    </lineage>
</organism>
<feature type="transmembrane region" description="Helical" evidence="1">
    <location>
        <begin position="360"/>
        <end position="379"/>
    </location>
</feature>
<keyword evidence="1" id="KW-0472">Membrane</keyword>
<evidence type="ECO:0000313" key="4">
    <source>
        <dbReference type="Proteomes" id="UP000186806"/>
    </source>
</evidence>
<evidence type="ECO:0000256" key="1">
    <source>
        <dbReference type="SAM" id="Phobius"/>
    </source>
</evidence>
<keyword evidence="4" id="KW-1185">Reference proteome</keyword>
<dbReference type="RefSeq" id="WP_075369933.1">
    <property type="nucleotide sequence ID" value="NZ_MSDQ01000033.1"/>
</dbReference>
<feature type="transmembrane region" description="Helical" evidence="1">
    <location>
        <begin position="474"/>
        <end position="496"/>
    </location>
</feature>
<keyword evidence="1" id="KW-1133">Transmembrane helix</keyword>
<accession>A0A1Q8T9X0</accession>
<gene>
    <name evidence="3" type="ORF">BTW10_14075</name>
</gene>
<feature type="domain" description="DUF112" evidence="2">
    <location>
        <begin position="18"/>
        <end position="441"/>
    </location>
</feature>
<feature type="transmembrane region" description="Helical" evidence="1">
    <location>
        <begin position="166"/>
        <end position="184"/>
    </location>
</feature>
<comment type="caution">
    <text evidence="3">The sequence shown here is derived from an EMBL/GenBank/DDBJ whole genome shotgun (WGS) entry which is preliminary data.</text>
</comment>
<sequence length="513" mass="53144">MDMMLQAFMSIMTIEGMLTILAGVAAGLLIGSLPGLTATMALAVLLPFTFTMSPLQGLMALGAVYMGAIYGGAFTAILINTPGTPSSIATTFDGYPMARNGRAYEALAAATIASVVGGVVGVAFLLMLAPPLARLAVVFGPAEMFWVALLGLTLVASLASGSLLKGLLAGCMGMLISTIGVSPIGGETRFIFGIPALQGGIELIVALIGLFVIPELISMVAQGRGTLPESGQLSDGALSSVKKMTKHIFRKPVNLIRSCIIGQIIAIIPGAGGNVTSLVAYNEAKRFSKEPETFGKGNVDGVIASESSNNVMVAGSMVPLLTLGIPGAPPDAIILGVLLMHGLRPGLDLFTETGVLTNGFILSMGVAAIFLLPVGLLGGRLIHRVVVKTPFYFLVPSIAMVTILGTYALRNSMLDVLIMLVLGVAGYFMRLIGIHAAPIVLGLILGVIAEKGYVQTMLAAVVDPIPWLRLVDNPLSIVLAILVIVSLATTLLPVWLERSGRMAKVDQGKGAGQ</sequence>
<reference evidence="3 4" key="1">
    <citation type="submission" date="2016-12" db="EMBL/GenBank/DDBJ databases">
        <title>Draft genome sequences of strains Salinicola socius SMB35, Salinicola sp. MH3R3-1 and Chromohalobacter sp. SMB17 from the Verkhnekamsk potash mining region of Russia.</title>
        <authorList>
            <person name="Mavrodi D.V."/>
            <person name="Olsson B.E."/>
            <person name="Korsakova E.S."/>
            <person name="Pyankova A."/>
            <person name="Mavrodi O.V."/>
            <person name="Plotnikova E.G."/>
        </authorList>
    </citation>
    <scope>NUCLEOTIDE SEQUENCE [LARGE SCALE GENOMIC DNA]</scope>
    <source>
        <strain evidence="3 4">SMB17</strain>
    </source>
</reference>
<feature type="transmembrane region" description="Helical" evidence="1">
    <location>
        <begin position="135"/>
        <end position="159"/>
    </location>
</feature>
<proteinExistence type="predicted"/>
<feature type="transmembrane region" description="Helical" evidence="1">
    <location>
        <begin position="318"/>
        <end position="340"/>
    </location>
</feature>